<keyword evidence="2" id="KW-1185">Reference proteome</keyword>
<organism evidence="1 2">
    <name type="scientific">Aestuariibaculum sediminum</name>
    <dbReference type="NCBI Taxonomy" id="2770637"/>
    <lineage>
        <taxon>Bacteria</taxon>
        <taxon>Pseudomonadati</taxon>
        <taxon>Bacteroidota</taxon>
        <taxon>Flavobacteriia</taxon>
        <taxon>Flavobacteriales</taxon>
        <taxon>Flavobacteriaceae</taxon>
    </lineage>
</organism>
<gene>
    <name evidence="1" type="ORF">ICJ83_08205</name>
</gene>
<comment type="caution">
    <text evidence="1">The sequence shown here is derived from an EMBL/GenBank/DDBJ whole genome shotgun (WGS) entry which is preliminary data.</text>
</comment>
<dbReference type="RefSeq" id="WP_188229905.1">
    <property type="nucleotide sequence ID" value="NZ_JACVXB010000003.1"/>
</dbReference>
<protein>
    <submittedName>
        <fullName evidence="1">Uncharacterized protein</fullName>
    </submittedName>
</protein>
<evidence type="ECO:0000313" key="1">
    <source>
        <dbReference type="EMBL" id="MBD0832111.1"/>
    </source>
</evidence>
<dbReference type="Proteomes" id="UP000600588">
    <property type="component" value="Unassembled WGS sequence"/>
</dbReference>
<evidence type="ECO:0000313" key="2">
    <source>
        <dbReference type="Proteomes" id="UP000600588"/>
    </source>
</evidence>
<reference evidence="1 2" key="1">
    <citation type="submission" date="2020-09" db="EMBL/GenBank/DDBJ databases">
        <title>TT11 complete genome.</title>
        <authorList>
            <person name="Wu Z."/>
        </authorList>
    </citation>
    <scope>NUCLEOTIDE SEQUENCE [LARGE SCALE GENOMIC DNA]</scope>
    <source>
        <strain evidence="1 2">TT11</strain>
    </source>
</reference>
<dbReference type="EMBL" id="JACVXB010000003">
    <property type="protein sequence ID" value="MBD0832111.1"/>
    <property type="molecule type" value="Genomic_DNA"/>
</dbReference>
<accession>A0A8J6UGF0</accession>
<proteinExistence type="predicted"/>
<name>A0A8J6UGF0_9FLAO</name>
<sequence>MKSIKALKIGASLPFIMILCLLSIKTFALKNIAINRTHLNPLNNKNEVISNINYEEDVTITIDKNTSEKDFEDIKNMLIENGITGNFNQIKRNNQKEIIGIQIELSDSNNNKAVSNISSQFPIGQITFGRKDGQLFISSGAANSNLMSLLNQSGFNFNTDSIPGFSGNHLGNFNFNDFFNDDNGTFFFNGQQLNLDELRKQFEEQFDSEAFSSLFNPEHGKPNQFRFTDDPNTNKLIIIDGKESDFKTLDQLAKENKLKAVDNLKPKTAMSIYGDKAKDGAVIATTK</sequence>
<dbReference type="AlphaFoldDB" id="A0A8J6UGF0"/>